<dbReference type="Pfam" id="PF15919">
    <property type="entry name" value="HicB_lk_antitox"/>
    <property type="match status" value="1"/>
</dbReference>
<dbReference type="PANTHER" id="PTHR34504:SF2">
    <property type="entry name" value="UPF0150 PROTEIN SSL0259"/>
    <property type="match status" value="1"/>
</dbReference>
<name>A0ABT3B7K5_9CYAN</name>
<dbReference type="SUPFAM" id="SSF143100">
    <property type="entry name" value="TTHA1013/TTHA0281-like"/>
    <property type="match status" value="1"/>
</dbReference>
<evidence type="ECO:0000259" key="1">
    <source>
        <dbReference type="Pfam" id="PF15919"/>
    </source>
</evidence>
<feature type="domain" description="HicB-like antitoxin of toxin-antitoxin system" evidence="1">
    <location>
        <begin position="8"/>
        <end position="51"/>
    </location>
</feature>
<dbReference type="Proteomes" id="UP001526143">
    <property type="component" value="Unassembled WGS sequence"/>
</dbReference>
<proteinExistence type="predicted"/>
<gene>
    <name evidence="2" type="ORF">OGM63_27420</name>
</gene>
<dbReference type="InterPro" id="IPR051404">
    <property type="entry name" value="TA_system_antitoxin"/>
</dbReference>
<reference evidence="2 3" key="1">
    <citation type="submission" date="2022-10" db="EMBL/GenBank/DDBJ databases">
        <title>Identification of biosynthetic pathway for the production of the potent trypsin inhibitor radiosumin.</title>
        <authorList>
            <person name="Fewer D.P."/>
            <person name="Delbaje E."/>
            <person name="Ouyang X."/>
            <person name="Agostino P.D."/>
            <person name="Wahlsten M."/>
            <person name="Jokela J."/>
            <person name="Permi P."/>
            <person name="Haapaniemi E."/>
            <person name="Koistinen H."/>
        </authorList>
    </citation>
    <scope>NUCLEOTIDE SEQUENCE [LARGE SCALE GENOMIC DNA]</scope>
    <source>
        <strain evidence="2 3">NIES-515</strain>
    </source>
</reference>
<dbReference type="InterPro" id="IPR031807">
    <property type="entry name" value="HicB-like"/>
</dbReference>
<accession>A0ABT3B7K5</accession>
<protein>
    <submittedName>
        <fullName evidence="2">Type II toxin-antitoxin system HicB family antitoxin</fullName>
    </submittedName>
</protein>
<dbReference type="PANTHER" id="PTHR34504">
    <property type="entry name" value="ANTITOXIN HICB"/>
    <property type="match status" value="1"/>
</dbReference>
<organism evidence="2 3">
    <name type="scientific">Plectonema radiosum NIES-515</name>
    <dbReference type="NCBI Taxonomy" id="2986073"/>
    <lineage>
        <taxon>Bacteria</taxon>
        <taxon>Bacillati</taxon>
        <taxon>Cyanobacteriota</taxon>
        <taxon>Cyanophyceae</taxon>
        <taxon>Oscillatoriophycideae</taxon>
        <taxon>Oscillatoriales</taxon>
        <taxon>Microcoleaceae</taxon>
        <taxon>Plectonema</taxon>
    </lineage>
</organism>
<evidence type="ECO:0000313" key="3">
    <source>
        <dbReference type="Proteomes" id="UP001526143"/>
    </source>
</evidence>
<sequence>MRYQVKFKKSDEGYAIWCPALPGCWSQGETEEEALENIKDAIQVYLDTLEELALDAEARYVEVG</sequence>
<keyword evidence="3" id="KW-1185">Reference proteome</keyword>
<dbReference type="EMBL" id="JAOWRF010000389">
    <property type="protein sequence ID" value="MCV3217195.1"/>
    <property type="molecule type" value="Genomic_DNA"/>
</dbReference>
<dbReference type="RefSeq" id="WP_263748894.1">
    <property type="nucleotide sequence ID" value="NZ_JAOWRF010000389.1"/>
</dbReference>
<dbReference type="Gene3D" id="3.30.160.250">
    <property type="match status" value="1"/>
</dbReference>
<dbReference type="InterPro" id="IPR035069">
    <property type="entry name" value="TTHA1013/TTHA0281-like"/>
</dbReference>
<evidence type="ECO:0000313" key="2">
    <source>
        <dbReference type="EMBL" id="MCV3217195.1"/>
    </source>
</evidence>
<comment type="caution">
    <text evidence="2">The sequence shown here is derived from an EMBL/GenBank/DDBJ whole genome shotgun (WGS) entry which is preliminary data.</text>
</comment>